<proteinExistence type="predicted"/>
<evidence type="ECO:0000313" key="2">
    <source>
        <dbReference type="EMBL" id="KGQ59727.1"/>
    </source>
</evidence>
<evidence type="ECO:0000256" key="1">
    <source>
        <dbReference type="SAM" id="MobiDB-lite"/>
    </source>
</evidence>
<comment type="caution">
    <text evidence="2">The sequence shown here is derived from an EMBL/GenBank/DDBJ whole genome shotgun (WGS) entry which is preliminary data.</text>
</comment>
<sequence length="727" mass="82054">MLNNIRAKVEAEIYRHYGQKGIAHKVSKELVKVRQATQFIGQGSPGSSTAVIAAAWGELANTGKYVKDDIIMMAANGDRRGSVIPIVNGQQNAAYRLIIEAAKAGARFVIDKRSYRENSRYNSGEQLLAAYLMQIGYEEQGNTGVFAKMKTPSLAGTSDGNVKPSTQSVSNNTGDLTMKTALNNTGDLTMKNVANNTKQSQVILDALTKSIPTIDELNAKFEFDLITNSYRQWKALKEVKAVEDFKLFTAAVYNRHRTIIRNAYYEGLRRKGFSIRQSFDREEPTCQQFKHGVDYAERATKLLFVAVSGFNEHRKFAWFNRTALTFKVAGTGEMTEGEDRRYSTQVRTGGLDANPALWVEVDYDAVKNILHDKREAFKRVEIPTFNEMLELVKAEFANLTKEELAQCGFESANKIPHQLVVEYTKSRIKAVIAANEAADEAHRQRAIYGESLKKFEEETPYREYIRQFDISSLVGGVYSATRAALSMDEQNSKAMKRLAQLLGEKLMEEIADESELIWDATNRLFKHLVALRKVVDANSSATRRYQSIIKRLRAIEKEPEGSDHGIEFLDQEDDYGFTNRQRKEDYEAVELAYAELLNRIDANTWAKLQNYANEAAQKAGFEWVDVRPAYWMSETHAEIASKVGGFEAVQIADKETGELKTIFGYKFKDYADFNTNFSSLLNRISRAWAEQREKDVVASEARTSAELGKLKGTDIKKAKSVLPEVNF</sequence>
<dbReference type="EMBL" id="JPJQ01000054">
    <property type="protein sequence ID" value="KGQ59727.1"/>
    <property type="molecule type" value="Genomic_DNA"/>
</dbReference>
<name>A0A0A2ZWD6_9PAST</name>
<gene>
    <name evidence="2" type="ORF">IO48_10925</name>
</gene>
<reference evidence="2 3" key="1">
    <citation type="submission" date="2014-07" db="EMBL/GenBank/DDBJ databases">
        <title>Chaperone-usher fimbriae in a diverse selection of Gallibacterium genomes.</title>
        <authorList>
            <person name="Kudirkiene E."/>
            <person name="Bager R.J."/>
            <person name="Johnson T.J."/>
            <person name="Bojesen A.M."/>
        </authorList>
    </citation>
    <scope>NUCLEOTIDE SEQUENCE [LARGE SCALE GENOMIC DNA]</scope>
    <source>
        <strain evidence="2 3">4895</strain>
    </source>
</reference>
<dbReference type="AlphaFoldDB" id="A0A0A2ZWD6"/>
<evidence type="ECO:0000313" key="3">
    <source>
        <dbReference type="Proteomes" id="UP000030554"/>
    </source>
</evidence>
<accession>A0A0A2ZWD6</accession>
<dbReference type="RefSeq" id="WP_039164503.1">
    <property type="nucleotide sequence ID" value="NZ_JPJQ01000054.1"/>
</dbReference>
<feature type="region of interest" description="Disordered" evidence="1">
    <location>
        <begin position="156"/>
        <end position="176"/>
    </location>
</feature>
<protein>
    <submittedName>
        <fullName evidence="2">Uncharacterized protein</fullName>
    </submittedName>
</protein>
<dbReference type="Proteomes" id="UP000030554">
    <property type="component" value="Unassembled WGS sequence"/>
</dbReference>
<organism evidence="2 3">
    <name type="scientific">Gallibacterium anatis 4895</name>
    <dbReference type="NCBI Taxonomy" id="1396510"/>
    <lineage>
        <taxon>Bacteria</taxon>
        <taxon>Pseudomonadati</taxon>
        <taxon>Pseudomonadota</taxon>
        <taxon>Gammaproteobacteria</taxon>
        <taxon>Pasteurellales</taxon>
        <taxon>Pasteurellaceae</taxon>
        <taxon>Gallibacterium</taxon>
    </lineage>
</organism>